<comment type="subcellular location">
    <subcellularLocation>
        <location evidence="1">Cell membrane</location>
        <topology evidence="1">Multi-pass membrane protein</topology>
    </subcellularLocation>
</comment>
<dbReference type="RefSeq" id="WP_103329903.1">
    <property type="nucleotide sequence ID" value="NZ_PPRD01000103.1"/>
</dbReference>
<feature type="transmembrane region" description="Helical" evidence="8">
    <location>
        <begin position="128"/>
        <end position="147"/>
    </location>
</feature>
<evidence type="ECO:0000256" key="8">
    <source>
        <dbReference type="SAM" id="Phobius"/>
    </source>
</evidence>
<organism evidence="9 10">
    <name type="scientific">Staphylococcus croceilyticus</name>
    <dbReference type="NCBI Taxonomy" id="319942"/>
    <lineage>
        <taxon>Bacteria</taxon>
        <taxon>Bacillati</taxon>
        <taxon>Bacillota</taxon>
        <taxon>Bacilli</taxon>
        <taxon>Bacillales</taxon>
        <taxon>Staphylococcaceae</taxon>
        <taxon>Staphylococcus</taxon>
    </lineage>
</organism>
<dbReference type="InterPro" id="IPR001927">
    <property type="entry name" value="Na/Gal_symport"/>
</dbReference>
<dbReference type="InterPro" id="IPR036259">
    <property type="entry name" value="MFS_trans_sf"/>
</dbReference>
<evidence type="ECO:0000256" key="4">
    <source>
        <dbReference type="ARBA" id="ARBA00022692"/>
    </source>
</evidence>
<evidence type="ECO:0000256" key="7">
    <source>
        <dbReference type="ARBA" id="ARBA00023136"/>
    </source>
</evidence>
<dbReference type="Pfam" id="PF13347">
    <property type="entry name" value="MFS_2"/>
    <property type="match status" value="1"/>
</dbReference>
<dbReference type="NCBIfam" id="TIGR00792">
    <property type="entry name" value="gph"/>
    <property type="match status" value="1"/>
</dbReference>
<feature type="transmembrane region" description="Helical" evidence="8">
    <location>
        <begin position="101"/>
        <end position="122"/>
    </location>
</feature>
<dbReference type="InterPro" id="IPR039672">
    <property type="entry name" value="MFS_2"/>
</dbReference>
<dbReference type="PROSITE" id="PS00872">
    <property type="entry name" value="NA_GALACTOSIDE_SYMP"/>
    <property type="match status" value="1"/>
</dbReference>
<dbReference type="SUPFAM" id="SSF103473">
    <property type="entry name" value="MFS general substrate transporter"/>
    <property type="match status" value="1"/>
</dbReference>
<dbReference type="InterPro" id="IPR018043">
    <property type="entry name" value="Na/Gal_symport_CS"/>
</dbReference>
<keyword evidence="7 8" id="KW-0472">Membrane</keyword>
<feature type="transmembrane region" description="Helical" evidence="8">
    <location>
        <begin position="48"/>
        <end position="70"/>
    </location>
</feature>
<feature type="transmembrane region" description="Helical" evidence="8">
    <location>
        <begin position="399"/>
        <end position="418"/>
    </location>
</feature>
<feature type="transmembrane region" description="Helical" evidence="8">
    <location>
        <begin position="168"/>
        <end position="189"/>
    </location>
</feature>
<comment type="caution">
    <text evidence="9">The sequence shown here is derived from an EMBL/GenBank/DDBJ whole genome shotgun (WGS) entry which is preliminary data.</text>
</comment>
<evidence type="ECO:0000256" key="3">
    <source>
        <dbReference type="ARBA" id="ARBA00022475"/>
    </source>
</evidence>
<feature type="transmembrane region" description="Helical" evidence="8">
    <location>
        <begin position="343"/>
        <end position="367"/>
    </location>
</feature>
<feature type="transmembrane region" description="Helical" evidence="8">
    <location>
        <begin position="318"/>
        <end position="337"/>
    </location>
</feature>
<reference evidence="9 10" key="1">
    <citation type="submission" date="2019-04" db="EMBL/GenBank/DDBJ databases">
        <title>Genomic characterization of Staphylococcus petrasii strains.</title>
        <authorList>
            <person name="Vrbovska V."/>
            <person name="Kovarovic V."/>
            <person name="Maslanova I."/>
            <person name="Indrakova A."/>
            <person name="Petras P."/>
            <person name="Sedo O."/>
            <person name="Svec P."/>
            <person name="Fisarova L."/>
            <person name="Sedlacek I."/>
            <person name="Doskar J."/>
            <person name="Pantucek R."/>
        </authorList>
    </citation>
    <scope>NUCLEOTIDE SEQUENCE [LARGE SCALE GENOMIC DNA]</scope>
    <source>
        <strain evidence="9 10">CCM 8421</strain>
    </source>
</reference>
<keyword evidence="6 8" id="KW-1133">Transmembrane helix</keyword>
<feature type="transmembrane region" description="Helical" evidence="8">
    <location>
        <begin position="242"/>
        <end position="268"/>
    </location>
</feature>
<evidence type="ECO:0000256" key="1">
    <source>
        <dbReference type="ARBA" id="ARBA00004651"/>
    </source>
</evidence>
<dbReference type="Gene3D" id="1.20.1250.20">
    <property type="entry name" value="MFS general substrate transporter like domains"/>
    <property type="match status" value="1"/>
</dbReference>
<feature type="transmembrane region" description="Helical" evidence="8">
    <location>
        <begin position="430"/>
        <end position="453"/>
    </location>
</feature>
<feature type="transmembrane region" description="Helical" evidence="8">
    <location>
        <begin position="201"/>
        <end position="221"/>
    </location>
</feature>
<dbReference type="Proteomes" id="UP000298482">
    <property type="component" value="Unassembled WGS sequence"/>
</dbReference>
<keyword evidence="3" id="KW-1003">Cell membrane</keyword>
<evidence type="ECO:0000256" key="5">
    <source>
        <dbReference type="ARBA" id="ARBA00022847"/>
    </source>
</evidence>
<keyword evidence="5" id="KW-0769">Symport</keyword>
<feature type="transmembrane region" description="Helical" evidence="8">
    <location>
        <begin position="288"/>
        <end position="306"/>
    </location>
</feature>
<evidence type="ECO:0000313" key="10">
    <source>
        <dbReference type="Proteomes" id="UP000298482"/>
    </source>
</evidence>
<keyword evidence="4 8" id="KW-0812">Transmembrane</keyword>
<dbReference type="CDD" id="cd17332">
    <property type="entry name" value="MFS_MelB_like"/>
    <property type="match status" value="1"/>
</dbReference>
<evidence type="ECO:0000256" key="6">
    <source>
        <dbReference type="ARBA" id="ARBA00022989"/>
    </source>
</evidence>
<dbReference type="PANTHER" id="PTHR11328">
    <property type="entry name" value="MAJOR FACILITATOR SUPERFAMILY DOMAIN-CONTAINING PROTEIN"/>
    <property type="match status" value="1"/>
</dbReference>
<accession>A0ABY2KJ21</accession>
<keyword evidence="10" id="KW-1185">Reference proteome</keyword>
<keyword evidence="2" id="KW-0813">Transport</keyword>
<gene>
    <name evidence="9" type="ORF">E2556_02860</name>
</gene>
<protein>
    <submittedName>
        <fullName evidence="9">MFS transporter</fullName>
    </submittedName>
</protein>
<evidence type="ECO:0000256" key="2">
    <source>
        <dbReference type="ARBA" id="ARBA00022448"/>
    </source>
</evidence>
<dbReference type="PANTHER" id="PTHR11328:SF24">
    <property type="entry name" value="MAJOR FACILITATOR SUPERFAMILY (MFS) PROFILE DOMAIN-CONTAINING PROTEIN"/>
    <property type="match status" value="1"/>
</dbReference>
<sequence length="471" mass="52111">MTSEVNGSKPKVQKFKELEQPKLKFKEKFSYGLGDLGNGLMFDMGQIYLLKFYTDILGISAFYGGLVFLISKIFDAFVDTGVGTIVDSRKNIGPKGKFRPFILYGTLPLAIMTIITFLSPNLGDTGKIVWAFATYMLFNLAYSVVNIPYGSLSASMTLNADDRTQLSVFRNLGSQGAIFIAGIVVVPMVDIFDNHALGYPVVVALLAGIGVLLHIICYKNVKERHVVVDNKKEEKAKKNDDTNAFINVVKNGAFAALAIFTLLSIMAMFLKQSSQLYYFQYVLNEPNLVGLVSALNFIMLIPGLLLTTFLSKKFGKKMTAVIGLGGFVTFEFLNYFIFGEHYISFLIANTLSNFFLVIPTTVSWAFIADVVEYGQWKTGKRTEGIIYSSYSFTRKVSQALAGFVPGLALTMIGYQPNVAQSAGTLEGLKILFFVIPGSISLVALIIFALTYPLTDKRHKQIVKELTLRDEL</sequence>
<proteinExistence type="predicted"/>
<dbReference type="EMBL" id="SRJF01000002">
    <property type="protein sequence ID" value="TGA80579.1"/>
    <property type="molecule type" value="Genomic_DNA"/>
</dbReference>
<name>A0ABY2KJ21_9STAP</name>
<evidence type="ECO:0000313" key="9">
    <source>
        <dbReference type="EMBL" id="TGA80579.1"/>
    </source>
</evidence>